<feature type="region of interest" description="Disordered" evidence="3">
    <location>
        <begin position="150"/>
        <end position="170"/>
    </location>
</feature>
<dbReference type="AlphaFoldDB" id="A0A9P3HEG2"/>
<dbReference type="GO" id="GO:0008080">
    <property type="term" value="F:N-acetyltransferase activity"/>
    <property type="evidence" value="ECO:0007669"/>
    <property type="project" value="UniProtKB-ARBA"/>
</dbReference>
<dbReference type="Gene3D" id="3.40.630.30">
    <property type="match status" value="1"/>
</dbReference>
<accession>A0A9P3HEG2</accession>
<dbReference type="OrthoDB" id="30840at2759"/>
<dbReference type="Proteomes" id="UP000827284">
    <property type="component" value="Unassembled WGS sequence"/>
</dbReference>
<dbReference type="PROSITE" id="PS51186">
    <property type="entry name" value="GNAT"/>
    <property type="match status" value="1"/>
</dbReference>
<keyword evidence="1" id="KW-0808">Transferase</keyword>
<name>A0A9P3HEG2_9FUNG</name>
<dbReference type="PANTHER" id="PTHR10908">
    <property type="entry name" value="SEROTONIN N-ACETYLTRANSFERASE"/>
    <property type="match status" value="1"/>
</dbReference>
<evidence type="ECO:0000256" key="2">
    <source>
        <dbReference type="ARBA" id="ARBA00023315"/>
    </source>
</evidence>
<dbReference type="InterPro" id="IPR000182">
    <property type="entry name" value="GNAT_dom"/>
</dbReference>
<evidence type="ECO:0000259" key="4">
    <source>
        <dbReference type="PROSITE" id="PS51186"/>
    </source>
</evidence>
<dbReference type="InterPro" id="IPR051635">
    <property type="entry name" value="SNAT-like"/>
</dbReference>
<dbReference type="SUPFAM" id="SSF55729">
    <property type="entry name" value="Acyl-CoA N-acyltransferases (Nat)"/>
    <property type="match status" value="1"/>
</dbReference>
<sequence>MSQPKASNQLALVFKLLPRADVARAAEIEASAYPESEAASLETLNYRHQAVPELFLGCYLQEAAQEQEKLVAFIVSTLVNGDHLTHSSMFSHEPQGSAVCIHSVCVDPAYHRRGIASRMLQSYTKHVQDLKARGHHLDTLPTLAAEMAEKEKKKENNNNNSQPSSSAHGNSFGQLDRVLLITHKELIGLYAGAGYQLIGPSKVEHGPDLWYEMVHIL</sequence>
<evidence type="ECO:0000256" key="3">
    <source>
        <dbReference type="SAM" id="MobiDB-lite"/>
    </source>
</evidence>
<dbReference type="Pfam" id="PF00583">
    <property type="entry name" value="Acetyltransf_1"/>
    <property type="match status" value="1"/>
</dbReference>
<comment type="caution">
    <text evidence="5">The sequence shown here is derived from an EMBL/GenBank/DDBJ whole genome shotgun (WGS) entry which is preliminary data.</text>
</comment>
<protein>
    <submittedName>
        <fullName evidence="5">Guanine nucleotide exchange factor</fullName>
    </submittedName>
</protein>
<dbReference type="InterPro" id="IPR016181">
    <property type="entry name" value="Acyl_CoA_acyltransferase"/>
</dbReference>
<gene>
    <name evidence="5" type="ORF">EMPS_07604</name>
</gene>
<dbReference type="PANTHER" id="PTHR10908:SF0">
    <property type="entry name" value="SEROTONIN N-ACETYLTRANSFERASE"/>
    <property type="match status" value="1"/>
</dbReference>
<keyword evidence="2" id="KW-0012">Acyltransferase</keyword>
<dbReference type="EMBL" id="BQFW01000010">
    <property type="protein sequence ID" value="GJJ75246.1"/>
    <property type="molecule type" value="Genomic_DNA"/>
</dbReference>
<evidence type="ECO:0000313" key="5">
    <source>
        <dbReference type="EMBL" id="GJJ75246.1"/>
    </source>
</evidence>
<proteinExistence type="predicted"/>
<reference evidence="5" key="2">
    <citation type="journal article" date="2022" name="Microbiol. Resour. Announc.">
        <title>Whole-Genome Sequence of Entomortierella parvispora E1425, a Mucoromycotan Fungus Associated with Burkholderiaceae-Related Endosymbiotic Bacteria.</title>
        <authorList>
            <person name="Herlambang A."/>
            <person name="Guo Y."/>
            <person name="Takashima Y."/>
            <person name="Narisawa K."/>
            <person name="Ohta H."/>
            <person name="Nishizawa T."/>
        </authorList>
    </citation>
    <scope>NUCLEOTIDE SEQUENCE</scope>
    <source>
        <strain evidence="5">E1425</strain>
    </source>
</reference>
<feature type="domain" description="N-acetyltransferase" evidence="4">
    <location>
        <begin position="12"/>
        <end position="217"/>
    </location>
</feature>
<keyword evidence="6" id="KW-1185">Reference proteome</keyword>
<feature type="compositionally biased region" description="Low complexity" evidence="3">
    <location>
        <begin position="157"/>
        <end position="167"/>
    </location>
</feature>
<evidence type="ECO:0000256" key="1">
    <source>
        <dbReference type="ARBA" id="ARBA00022679"/>
    </source>
</evidence>
<evidence type="ECO:0000313" key="6">
    <source>
        <dbReference type="Proteomes" id="UP000827284"/>
    </source>
</evidence>
<organism evidence="5 6">
    <name type="scientific">Entomortierella parvispora</name>
    <dbReference type="NCBI Taxonomy" id="205924"/>
    <lineage>
        <taxon>Eukaryota</taxon>
        <taxon>Fungi</taxon>
        <taxon>Fungi incertae sedis</taxon>
        <taxon>Mucoromycota</taxon>
        <taxon>Mortierellomycotina</taxon>
        <taxon>Mortierellomycetes</taxon>
        <taxon>Mortierellales</taxon>
        <taxon>Mortierellaceae</taxon>
        <taxon>Entomortierella</taxon>
    </lineage>
</organism>
<dbReference type="CDD" id="cd04301">
    <property type="entry name" value="NAT_SF"/>
    <property type="match status" value="1"/>
</dbReference>
<reference evidence="5" key="1">
    <citation type="submission" date="2021-11" db="EMBL/GenBank/DDBJ databases">
        <authorList>
            <person name="Herlambang A."/>
            <person name="Guo Y."/>
            <person name="Takashima Y."/>
            <person name="Nishizawa T."/>
        </authorList>
    </citation>
    <scope>NUCLEOTIDE SEQUENCE</scope>
    <source>
        <strain evidence="5">E1425</strain>
    </source>
</reference>